<accession>A0A0D2WUW5</accession>
<sequence length="275" mass="29524">MKAKSGSAPSRSATSSTDEDKPTSNTATHAHTRTAHDAHNSRKTTGVWARIGRADKAMSARIHTGDTFMRPLLVALEFSGHGIPWIAGAVVAFLLTAHSELLANLLAGLALDLVVVGLVKAIVRRPRPSYNVDDMFATVSVDRFSFPSGHTTRVAMLAAFVFFLANVGLESQTVMEAANTATAPTSSSSNLLPAFVLSIIEMVNISLFVIVWAVVVAISRVMLGRHHVGDVAAGIVIGVAQFLVLRHFIWIPAHHATYMQTTALDTINTWKASYL</sequence>
<feature type="transmembrane region" description="Helical" evidence="2">
    <location>
        <begin position="231"/>
        <end position="251"/>
    </location>
</feature>
<feature type="transmembrane region" description="Helical" evidence="2">
    <location>
        <begin position="101"/>
        <end position="123"/>
    </location>
</feature>
<dbReference type="InterPro" id="IPR000326">
    <property type="entry name" value="PAP2/HPO"/>
</dbReference>
<dbReference type="AlphaFoldDB" id="A0A0D2WUW5"/>
<evidence type="ECO:0000259" key="3">
    <source>
        <dbReference type="SMART" id="SM00014"/>
    </source>
</evidence>
<dbReference type="PhylomeDB" id="A0A0D2WUW5"/>
<dbReference type="PANTHER" id="PTHR14969">
    <property type="entry name" value="SPHINGOSINE-1-PHOSPHATE PHOSPHOHYDROLASE"/>
    <property type="match status" value="1"/>
</dbReference>
<evidence type="ECO:0000313" key="4">
    <source>
        <dbReference type="EMBL" id="KJE95843.1"/>
    </source>
</evidence>
<feature type="transmembrane region" description="Helical" evidence="2">
    <location>
        <begin position="194"/>
        <end position="219"/>
    </location>
</feature>
<keyword evidence="5" id="KW-1185">Reference proteome</keyword>
<dbReference type="InterPro" id="IPR036938">
    <property type="entry name" value="PAP2/HPO_sf"/>
</dbReference>
<dbReference type="InParanoid" id="A0A0D2WUW5"/>
<proteinExistence type="predicted"/>
<feature type="region of interest" description="Disordered" evidence="1">
    <location>
        <begin position="1"/>
        <end position="46"/>
    </location>
</feature>
<dbReference type="GO" id="GO:0042392">
    <property type="term" value="F:sphingosine-1-phosphate phosphatase activity"/>
    <property type="evidence" value="ECO:0007669"/>
    <property type="project" value="TreeGrafter"/>
</dbReference>
<dbReference type="eggNOG" id="KOG4268">
    <property type="taxonomic scope" value="Eukaryota"/>
</dbReference>
<protein>
    <recommendedName>
        <fullName evidence="3">Phosphatidic acid phosphatase type 2/haloperoxidase domain-containing protein</fullName>
    </recommendedName>
</protein>
<dbReference type="Proteomes" id="UP000008743">
    <property type="component" value="Unassembled WGS sequence"/>
</dbReference>
<dbReference type="PANTHER" id="PTHR14969:SF13">
    <property type="entry name" value="AT30094P"/>
    <property type="match status" value="1"/>
</dbReference>
<reference evidence="5" key="1">
    <citation type="submission" date="2011-02" db="EMBL/GenBank/DDBJ databases">
        <title>The Genome Sequence of Capsaspora owczarzaki ATCC 30864.</title>
        <authorList>
            <person name="Russ C."/>
            <person name="Cuomo C."/>
            <person name="Burger G."/>
            <person name="Gray M.W."/>
            <person name="Holland P.W.H."/>
            <person name="King N."/>
            <person name="Lang F.B.F."/>
            <person name="Roger A.J."/>
            <person name="Ruiz-Trillo I."/>
            <person name="Young S.K."/>
            <person name="Zeng Q."/>
            <person name="Gargeya S."/>
            <person name="Alvarado L."/>
            <person name="Berlin A."/>
            <person name="Chapman S.B."/>
            <person name="Chen Z."/>
            <person name="Freedman E."/>
            <person name="Gellesch M."/>
            <person name="Goldberg J."/>
            <person name="Griggs A."/>
            <person name="Gujja S."/>
            <person name="Heilman E."/>
            <person name="Heiman D."/>
            <person name="Howarth C."/>
            <person name="Mehta T."/>
            <person name="Neiman D."/>
            <person name="Pearson M."/>
            <person name="Roberts A."/>
            <person name="Saif S."/>
            <person name="Shea T."/>
            <person name="Shenoy N."/>
            <person name="Sisk P."/>
            <person name="Stolte C."/>
            <person name="Sykes S."/>
            <person name="White J."/>
            <person name="Yandava C."/>
            <person name="Haas B."/>
            <person name="Nusbaum C."/>
            <person name="Birren B."/>
        </authorList>
    </citation>
    <scope>NUCLEOTIDE SEQUENCE</scope>
    <source>
        <strain evidence="5">ATCC 30864</strain>
    </source>
</reference>
<gene>
    <name evidence="4" type="ORF">CAOG_006247</name>
</gene>
<dbReference type="SMART" id="SM00014">
    <property type="entry name" value="acidPPc"/>
    <property type="match status" value="1"/>
</dbReference>
<keyword evidence="2" id="KW-0472">Membrane</keyword>
<feature type="domain" description="Phosphatidic acid phosphatase type 2/haloperoxidase" evidence="3">
    <location>
        <begin position="100"/>
        <end position="246"/>
    </location>
</feature>
<evidence type="ECO:0000256" key="1">
    <source>
        <dbReference type="SAM" id="MobiDB-lite"/>
    </source>
</evidence>
<feature type="transmembrane region" description="Helical" evidence="2">
    <location>
        <begin position="144"/>
        <end position="165"/>
    </location>
</feature>
<dbReference type="EMBL" id="KE346370">
    <property type="protein sequence ID" value="KJE95843.1"/>
    <property type="molecule type" value="Genomic_DNA"/>
</dbReference>
<dbReference type="SUPFAM" id="SSF48317">
    <property type="entry name" value="Acid phosphatase/Vanadium-dependent haloperoxidase"/>
    <property type="match status" value="1"/>
</dbReference>
<dbReference type="Gene3D" id="1.20.144.10">
    <property type="entry name" value="Phosphatidic acid phosphatase type 2/haloperoxidase"/>
    <property type="match status" value="1"/>
</dbReference>
<feature type="compositionally biased region" description="Low complexity" evidence="1">
    <location>
        <begin position="1"/>
        <end position="16"/>
    </location>
</feature>
<dbReference type="Pfam" id="PF01569">
    <property type="entry name" value="PAP2"/>
    <property type="match status" value="1"/>
</dbReference>
<evidence type="ECO:0000313" key="5">
    <source>
        <dbReference type="Proteomes" id="UP000008743"/>
    </source>
</evidence>
<keyword evidence="2" id="KW-0812">Transmembrane</keyword>
<name>A0A0D2WUW5_CAPO3</name>
<keyword evidence="2" id="KW-1133">Transmembrane helix</keyword>
<dbReference type="RefSeq" id="XP_004344996.2">
    <property type="nucleotide sequence ID" value="XM_004344946.2"/>
</dbReference>
<feature type="transmembrane region" description="Helical" evidence="2">
    <location>
        <begin position="72"/>
        <end position="95"/>
    </location>
</feature>
<evidence type="ECO:0000256" key="2">
    <source>
        <dbReference type="SAM" id="Phobius"/>
    </source>
</evidence>
<organism evidence="4 5">
    <name type="scientific">Capsaspora owczarzaki (strain ATCC 30864)</name>
    <dbReference type="NCBI Taxonomy" id="595528"/>
    <lineage>
        <taxon>Eukaryota</taxon>
        <taxon>Filasterea</taxon>
        <taxon>Capsaspora</taxon>
    </lineage>
</organism>
<dbReference type="OrthoDB" id="10266771at2759"/>